<evidence type="ECO:0000256" key="1">
    <source>
        <dbReference type="SAM" id="Phobius"/>
    </source>
</evidence>
<keyword evidence="1" id="KW-1133">Transmembrane helix</keyword>
<organism evidence="2">
    <name type="scientific">viral metagenome</name>
    <dbReference type="NCBI Taxonomy" id="1070528"/>
    <lineage>
        <taxon>unclassified sequences</taxon>
        <taxon>metagenomes</taxon>
        <taxon>organismal metagenomes</taxon>
    </lineage>
</organism>
<name>A0A6C0HU23_9ZZZZ</name>
<dbReference type="AlphaFoldDB" id="A0A6C0HU23"/>
<reference evidence="2" key="1">
    <citation type="journal article" date="2020" name="Nature">
        <title>Giant virus diversity and host interactions through global metagenomics.</title>
        <authorList>
            <person name="Schulz F."/>
            <person name="Roux S."/>
            <person name="Paez-Espino D."/>
            <person name="Jungbluth S."/>
            <person name="Walsh D.A."/>
            <person name="Denef V.J."/>
            <person name="McMahon K.D."/>
            <person name="Konstantinidis K.T."/>
            <person name="Eloe-Fadrosh E.A."/>
            <person name="Kyrpides N.C."/>
            <person name="Woyke T."/>
        </authorList>
    </citation>
    <scope>NUCLEOTIDE SEQUENCE</scope>
    <source>
        <strain evidence="2">GVMAG-M-3300023184-16</strain>
    </source>
</reference>
<feature type="transmembrane region" description="Helical" evidence="1">
    <location>
        <begin position="45"/>
        <end position="65"/>
    </location>
</feature>
<keyword evidence="1" id="KW-0472">Membrane</keyword>
<dbReference type="EMBL" id="MN740015">
    <property type="protein sequence ID" value="QHT84049.1"/>
    <property type="molecule type" value="Genomic_DNA"/>
</dbReference>
<keyword evidence="1" id="KW-0812">Transmembrane</keyword>
<feature type="transmembrane region" description="Helical" evidence="1">
    <location>
        <begin position="13"/>
        <end position="33"/>
    </location>
</feature>
<evidence type="ECO:0000313" key="2">
    <source>
        <dbReference type="EMBL" id="QHT84049.1"/>
    </source>
</evidence>
<proteinExistence type="predicted"/>
<sequence>MESFDIFSNKKDLIIFILGILLLLSVTGLYYIRELGEWLGKIIRRIYLFFYSLFATLFFSTGQIINASSNVVADAATLTIDIGNDAINDVGNLLKGETGKSHEHHEKKEDKHKENMDVATHILKDDTATRGVQRNMDNLSYMVVPSSITTPSTTTRPKSLSSIVQKGTPVPVNYEPSILEYWNIGGSLYK</sequence>
<accession>A0A6C0HU23</accession>
<protein>
    <submittedName>
        <fullName evidence="2">Uncharacterized protein</fullName>
    </submittedName>
</protein>